<evidence type="ECO:0000313" key="2">
    <source>
        <dbReference type="EMBL" id="KAF7310728.1"/>
    </source>
</evidence>
<feature type="compositionally biased region" description="Low complexity" evidence="1">
    <location>
        <begin position="257"/>
        <end position="280"/>
    </location>
</feature>
<sequence length="329" mass="34600">MNANNSNPRAALLSGLRTGGVRSTVPMPQTAAPNIASFNIPRLPEDSQYATHYAHPTARQMPMTAAVDGPGFLRQQSTPFSPAPAFPQQAQAQQAMHMQMIQLEMMRMQALQAQQYQAQLYAAQQRRPNLNPPATAGVNGSFHMPTNVGMPMTAAIDGRFPVAPNFVGHFPAENTTVISGGTALGSPAQPPASKSESATNWRRGGNNNSVLRKKLSTEAATPAATKARPQGLSINSVAAQPMPVVAIDSSESENDDAYSTGSSDSGASNSPPTTPRSSSSIDLNKDTTKVGLTKSLVSRQPHGPPSGADELGPRNFANRGKRGPIIVVA</sequence>
<protein>
    <submittedName>
        <fullName evidence="2">Uncharacterized protein</fullName>
    </submittedName>
</protein>
<keyword evidence="3" id="KW-1185">Reference proteome</keyword>
<dbReference type="AlphaFoldDB" id="A0A8H6WDE5"/>
<evidence type="ECO:0000313" key="3">
    <source>
        <dbReference type="Proteomes" id="UP000613580"/>
    </source>
</evidence>
<comment type="caution">
    <text evidence="2">The sequence shown here is derived from an EMBL/GenBank/DDBJ whole genome shotgun (WGS) entry which is preliminary data.</text>
</comment>
<evidence type="ECO:0000256" key="1">
    <source>
        <dbReference type="SAM" id="MobiDB-lite"/>
    </source>
</evidence>
<dbReference type="OrthoDB" id="4092340at2759"/>
<proteinExistence type="predicted"/>
<dbReference type="EMBL" id="JACAZE010000007">
    <property type="protein sequence ID" value="KAF7310728.1"/>
    <property type="molecule type" value="Genomic_DNA"/>
</dbReference>
<organism evidence="2 3">
    <name type="scientific">Mycena chlorophos</name>
    <name type="common">Agaric fungus</name>
    <name type="synonym">Agaricus chlorophos</name>
    <dbReference type="NCBI Taxonomy" id="658473"/>
    <lineage>
        <taxon>Eukaryota</taxon>
        <taxon>Fungi</taxon>
        <taxon>Dikarya</taxon>
        <taxon>Basidiomycota</taxon>
        <taxon>Agaricomycotina</taxon>
        <taxon>Agaricomycetes</taxon>
        <taxon>Agaricomycetidae</taxon>
        <taxon>Agaricales</taxon>
        <taxon>Marasmiineae</taxon>
        <taxon>Mycenaceae</taxon>
        <taxon>Mycena</taxon>
    </lineage>
</organism>
<feature type="region of interest" description="Disordered" evidence="1">
    <location>
        <begin position="249"/>
        <end position="329"/>
    </location>
</feature>
<feature type="region of interest" description="Disordered" evidence="1">
    <location>
        <begin position="217"/>
        <end position="236"/>
    </location>
</feature>
<name>A0A8H6WDE5_MYCCL</name>
<gene>
    <name evidence="2" type="ORF">HMN09_00615800</name>
</gene>
<feature type="compositionally biased region" description="Polar residues" evidence="1">
    <location>
        <begin position="192"/>
        <end position="210"/>
    </location>
</feature>
<dbReference type="Proteomes" id="UP000613580">
    <property type="component" value="Unassembled WGS sequence"/>
</dbReference>
<feature type="region of interest" description="Disordered" evidence="1">
    <location>
        <begin position="178"/>
        <end position="212"/>
    </location>
</feature>
<reference evidence="2" key="1">
    <citation type="submission" date="2020-05" db="EMBL/GenBank/DDBJ databases">
        <title>Mycena genomes resolve the evolution of fungal bioluminescence.</title>
        <authorList>
            <person name="Tsai I.J."/>
        </authorList>
    </citation>
    <scope>NUCLEOTIDE SEQUENCE</scope>
    <source>
        <strain evidence="2">110903Hualien_Pintung</strain>
    </source>
</reference>
<accession>A0A8H6WDE5</accession>